<dbReference type="KEGG" id="htq:FRZ44_44030"/>
<dbReference type="Pfam" id="PF12399">
    <property type="entry name" value="BCA_ABC_TP_C"/>
    <property type="match status" value="1"/>
</dbReference>
<evidence type="ECO:0000256" key="1">
    <source>
        <dbReference type="ARBA" id="ARBA00022448"/>
    </source>
</evidence>
<evidence type="ECO:0000313" key="5">
    <source>
        <dbReference type="EMBL" id="QEX19091.1"/>
    </source>
</evidence>
<dbReference type="InterPro" id="IPR003439">
    <property type="entry name" value="ABC_transporter-like_ATP-bd"/>
</dbReference>
<proteinExistence type="predicted"/>
<dbReference type="SMART" id="SM00382">
    <property type="entry name" value="AAA"/>
    <property type="match status" value="1"/>
</dbReference>
<dbReference type="GO" id="GO:0005524">
    <property type="term" value="F:ATP binding"/>
    <property type="evidence" value="ECO:0007669"/>
    <property type="project" value="UniProtKB-KW"/>
</dbReference>
<dbReference type="SUPFAM" id="SSF52540">
    <property type="entry name" value="P-loop containing nucleoside triphosphate hydrolases"/>
    <property type="match status" value="1"/>
</dbReference>
<evidence type="ECO:0000256" key="2">
    <source>
        <dbReference type="ARBA" id="ARBA00022741"/>
    </source>
</evidence>
<name>A0A5J6MPN1_9PROT</name>
<dbReference type="InterPro" id="IPR003593">
    <property type="entry name" value="AAA+_ATPase"/>
</dbReference>
<gene>
    <name evidence="5" type="ORF">FRZ44_44030</name>
</gene>
<keyword evidence="2" id="KW-0547">Nucleotide-binding</keyword>
<dbReference type="EMBL" id="CP042906">
    <property type="protein sequence ID" value="QEX19091.1"/>
    <property type="molecule type" value="Genomic_DNA"/>
</dbReference>
<dbReference type="Pfam" id="PF00005">
    <property type="entry name" value="ABC_tran"/>
    <property type="match status" value="1"/>
</dbReference>
<dbReference type="PANTHER" id="PTHR45772">
    <property type="entry name" value="CONSERVED COMPONENT OF ABC TRANSPORTER FOR NATURAL AMINO ACIDS-RELATED"/>
    <property type="match status" value="1"/>
</dbReference>
<keyword evidence="1" id="KW-0813">Transport</keyword>
<protein>
    <submittedName>
        <fullName evidence="5">ABC transporter ATP-binding protein</fullName>
    </submittedName>
</protein>
<evidence type="ECO:0000259" key="4">
    <source>
        <dbReference type="PROSITE" id="PS50893"/>
    </source>
</evidence>
<evidence type="ECO:0000313" key="6">
    <source>
        <dbReference type="Proteomes" id="UP000326202"/>
    </source>
</evidence>
<dbReference type="RefSeq" id="WP_191908243.1">
    <property type="nucleotide sequence ID" value="NZ_CP042906.1"/>
</dbReference>
<dbReference type="GO" id="GO:0005886">
    <property type="term" value="C:plasma membrane"/>
    <property type="evidence" value="ECO:0007669"/>
    <property type="project" value="TreeGrafter"/>
</dbReference>
<dbReference type="GO" id="GO:0016887">
    <property type="term" value="F:ATP hydrolysis activity"/>
    <property type="evidence" value="ECO:0007669"/>
    <property type="project" value="InterPro"/>
</dbReference>
<dbReference type="PROSITE" id="PS50893">
    <property type="entry name" value="ABC_TRANSPORTER_2"/>
    <property type="match status" value="1"/>
</dbReference>
<dbReference type="InterPro" id="IPR051120">
    <property type="entry name" value="ABC_AA/LPS_Transport"/>
</dbReference>
<keyword evidence="3 5" id="KW-0067">ATP-binding</keyword>
<dbReference type="PANTHER" id="PTHR45772:SF8">
    <property type="entry name" value="HIGH-AFFINITY BRANCHED-CHAIN AMINO ACID TRANSPORT ATP-BINDING PROTEIN"/>
    <property type="match status" value="1"/>
</dbReference>
<dbReference type="CDD" id="cd03219">
    <property type="entry name" value="ABC_Mj1267_LivG_branched"/>
    <property type="match status" value="1"/>
</dbReference>
<accession>A0A5J6MPN1</accession>
<dbReference type="AlphaFoldDB" id="A0A5J6MPN1"/>
<dbReference type="InterPro" id="IPR027417">
    <property type="entry name" value="P-loop_NTPase"/>
</dbReference>
<feature type="domain" description="ABC transporter" evidence="4">
    <location>
        <begin position="6"/>
        <end position="245"/>
    </location>
</feature>
<keyword evidence="6" id="KW-1185">Reference proteome</keyword>
<evidence type="ECO:0000256" key="3">
    <source>
        <dbReference type="ARBA" id="ARBA00022840"/>
    </source>
</evidence>
<reference evidence="5 6" key="1">
    <citation type="submission" date="2019-08" db="EMBL/GenBank/DDBJ databases">
        <title>Hyperibacter terrae gen. nov., sp. nov. and Hyperibacter viscosus sp. nov., two new members in the family Rhodospirillaceae isolated from the rhizosphere of Hypericum perforatum.</title>
        <authorList>
            <person name="Noviana Z."/>
        </authorList>
    </citation>
    <scope>NUCLEOTIDE SEQUENCE [LARGE SCALE GENOMIC DNA]</scope>
    <source>
        <strain evidence="5 6">R5913</strain>
    </source>
</reference>
<dbReference type="Gene3D" id="3.40.50.300">
    <property type="entry name" value="P-loop containing nucleotide triphosphate hydrolases"/>
    <property type="match status" value="1"/>
</dbReference>
<organism evidence="5 6">
    <name type="scientific">Hypericibacter terrae</name>
    <dbReference type="NCBI Taxonomy" id="2602015"/>
    <lineage>
        <taxon>Bacteria</taxon>
        <taxon>Pseudomonadati</taxon>
        <taxon>Pseudomonadota</taxon>
        <taxon>Alphaproteobacteria</taxon>
        <taxon>Rhodospirillales</taxon>
        <taxon>Dongiaceae</taxon>
        <taxon>Hypericibacter</taxon>
    </lineage>
</organism>
<dbReference type="FunFam" id="3.40.50.300:FF:000421">
    <property type="entry name" value="Branched-chain amino acid ABC transporter ATP-binding protein"/>
    <property type="match status" value="1"/>
</dbReference>
<dbReference type="InterPro" id="IPR032823">
    <property type="entry name" value="BCA_ABC_TP_C"/>
</dbReference>
<sequence>MGDAMLDIRNLNKKFGGLAIFSDLNLQVGKGELRCIIGPNGAGKTTLFNLITGRLRSDSGEIRFEDRDICRLPVNEIARLGIGRKFQAPSVFEEMTVWNNLMVAGTGHRRAHRLFSTKTDAGLAARAERVLESVRLTARRDDLAGSLSHGQKQWLEIGIVMLNDPRLVLLDEPTAGMTVSETAETADLIQEVFRDRTAIIIEHDISFVRRLDSRVTVLNRGGVMKEGSFDEIAADAAVRKAYLGEEA</sequence>
<dbReference type="Proteomes" id="UP000326202">
    <property type="component" value="Chromosome"/>
</dbReference>